<evidence type="ECO:0000313" key="1">
    <source>
        <dbReference type="EMBL" id="GIH37762.1"/>
    </source>
</evidence>
<dbReference type="NCBIfam" id="NF038083">
    <property type="entry name" value="CU044_5270_fam"/>
    <property type="match status" value="1"/>
</dbReference>
<dbReference type="EMBL" id="BOOC01000002">
    <property type="protein sequence ID" value="GIH37762.1"/>
    <property type="molecule type" value="Genomic_DNA"/>
</dbReference>
<reference evidence="1 2" key="1">
    <citation type="submission" date="2021-01" db="EMBL/GenBank/DDBJ databases">
        <title>Whole genome shotgun sequence of Microbispora corallina NBRC 16416.</title>
        <authorList>
            <person name="Komaki H."/>
            <person name="Tamura T."/>
        </authorList>
    </citation>
    <scope>NUCLEOTIDE SEQUENCE [LARGE SCALE GENOMIC DNA]</scope>
    <source>
        <strain evidence="1 2">NBRC 16416</strain>
    </source>
</reference>
<name>A0ABQ4FSF4_9ACTN</name>
<evidence type="ECO:0008006" key="3">
    <source>
        <dbReference type="Google" id="ProtNLM"/>
    </source>
</evidence>
<dbReference type="Proteomes" id="UP000603904">
    <property type="component" value="Unassembled WGS sequence"/>
</dbReference>
<gene>
    <name evidence="1" type="ORF">Mco01_07620</name>
</gene>
<protein>
    <recommendedName>
        <fullName evidence="3">CU044_5270 family protein</fullName>
    </recommendedName>
</protein>
<sequence>MLPDPGGPELPPMRHRQMRDHFVREIGRRRRRRPRLLLAPAAAAVLALVLAFAVLRPHDVPAREVSSTTAPVIRVPDATAQGVAETLGRIADAAARRPVTVLPPGGFAYTRSVVSSSRPDRERTFGGPLEPIALHERQAWIPGDASGKGLIRENGGETTLSPARDTPTYDQLAALPADPEATLEWLYARQGDRSPARAFDQVQGLLDETVVPPAARAALYRATALIPGVRVVRRSQDALGRDGVGVAFDANGERTEWVFDRSSLVYLGSRDYLVRDSGRGEAGTVLSASAVLAQGVTDAAGRLP</sequence>
<comment type="caution">
    <text evidence="1">The sequence shown here is derived from an EMBL/GenBank/DDBJ whole genome shotgun (WGS) entry which is preliminary data.</text>
</comment>
<organism evidence="1 2">
    <name type="scientific">Microbispora corallina</name>
    <dbReference type="NCBI Taxonomy" id="83302"/>
    <lineage>
        <taxon>Bacteria</taxon>
        <taxon>Bacillati</taxon>
        <taxon>Actinomycetota</taxon>
        <taxon>Actinomycetes</taxon>
        <taxon>Streptosporangiales</taxon>
        <taxon>Streptosporangiaceae</taxon>
        <taxon>Microbispora</taxon>
    </lineage>
</organism>
<keyword evidence="2" id="KW-1185">Reference proteome</keyword>
<evidence type="ECO:0000313" key="2">
    <source>
        <dbReference type="Proteomes" id="UP000603904"/>
    </source>
</evidence>
<proteinExistence type="predicted"/>
<dbReference type="InterPro" id="IPR047789">
    <property type="entry name" value="CU044_5270-like"/>
</dbReference>
<accession>A0ABQ4FSF4</accession>